<feature type="coiled-coil region" evidence="1">
    <location>
        <begin position="264"/>
        <end position="291"/>
    </location>
</feature>
<proteinExistence type="predicted"/>
<dbReference type="AlphaFoldDB" id="A0A6C0DKF9"/>
<name>A0A6C0DKF9_9ZZZZ</name>
<keyword evidence="1" id="KW-0175">Coiled coil</keyword>
<sequence length="345" mass="40012">MKFKETYSFKYILAFKRMSIKSDEKCIIKSDGTVKKFEDIAISTKTVIGISNLKIDLEKFFTYIPITDFVPQEKKRGRKKRIQVTLNHNNLPYGSIISVQKKKEIRGACLKSKRSSEKVSSNKDYFLHSVSLVIVLEDNKQINLKVSSNGKLQITGCKNDEHFINVITSLYDTMNNVEKWTNEKLYTLSSGDKLEVLFNTVMQNMDFNVGFKINRQKLDKFIEKYTSHTSIYEGSLATGVNIKVKSDVSIQPVITNIFYDGKTLEKYYSSYEEYNNRLNKKKETKKDKRHTFLVFSSGSVIMSSTGTGMKEIYEDIVDIFIKNRKHFEMTTEDVDTYESDYEEDD</sequence>
<evidence type="ECO:0000313" key="2">
    <source>
        <dbReference type="EMBL" id="QHT16911.1"/>
    </source>
</evidence>
<evidence type="ECO:0000256" key="1">
    <source>
        <dbReference type="SAM" id="Coils"/>
    </source>
</evidence>
<dbReference type="EMBL" id="MN739627">
    <property type="protein sequence ID" value="QHT16911.1"/>
    <property type="molecule type" value="Genomic_DNA"/>
</dbReference>
<protein>
    <submittedName>
        <fullName evidence="2">Uncharacterized protein</fullName>
    </submittedName>
</protein>
<organism evidence="2">
    <name type="scientific">viral metagenome</name>
    <dbReference type="NCBI Taxonomy" id="1070528"/>
    <lineage>
        <taxon>unclassified sequences</taxon>
        <taxon>metagenomes</taxon>
        <taxon>organismal metagenomes</taxon>
    </lineage>
</organism>
<accession>A0A6C0DKF9</accession>
<reference evidence="2" key="1">
    <citation type="journal article" date="2020" name="Nature">
        <title>Giant virus diversity and host interactions through global metagenomics.</title>
        <authorList>
            <person name="Schulz F."/>
            <person name="Roux S."/>
            <person name="Paez-Espino D."/>
            <person name="Jungbluth S."/>
            <person name="Walsh D.A."/>
            <person name="Denef V.J."/>
            <person name="McMahon K.D."/>
            <person name="Konstantinidis K.T."/>
            <person name="Eloe-Fadrosh E.A."/>
            <person name="Kyrpides N.C."/>
            <person name="Woyke T."/>
        </authorList>
    </citation>
    <scope>NUCLEOTIDE SEQUENCE</scope>
    <source>
        <strain evidence="2">GVMAG-M-3300023174-207</strain>
    </source>
</reference>